<organism evidence="1 2">
    <name type="scientific">Acetobacter pasteurianus subsp. pasteurianus</name>
    <dbReference type="NCBI Taxonomy" id="481145"/>
    <lineage>
        <taxon>Bacteria</taxon>
        <taxon>Pseudomonadati</taxon>
        <taxon>Pseudomonadota</taxon>
        <taxon>Alphaproteobacteria</taxon>
        <taxon>Acetobacterales</taxon>
        <taxon>Acetobacteraceae</taxon>
        <taxon>Acetobacter</taxon>
    </lineage>
</organism>
<reference evidence="1 2" key="1">
    <citation type="submission" date="2017-05" db="EMBL/GenBank/DDBJ databases">
        <title>Genome sequence of Acetobacter pasteurianus subsp. pasteurianus strain SRCM101342.</title>
        <authorList>
            <person name="Cho S.H."/>
        </authorList>
    </citation>
    <scope>NUCLEOTIDE SEQUENCE [LARGE SCALE GENOMIC DNA]</scope>
    <source>
        <strain evidence="1 2">SRCM101342</strain>
        <plasmid evidence="2">pap1342-3</plasmid>
    </source>
</reference>
<dbReference type="EMBL" id="CP021512">
    <property type="protein sequence ID" value="ARW49401.1"/>
    <property type="molecule type" value="Genomic_DNA"/>
</dbReference>
<dbReference type="AlphaFoldDB" id="A0A1Y0Y7I1"/>
<gene>
    <name evidence="1" type="ORF">S1001342_03111</name>
</gene>
<name>A0A1Y0Y7I1_ACEPA</name>
<sequence length="118" mass="13483">MQTIRELFLPSLGTTGRTEGTMLEPTRFPRVERYREELATLRFEPVSVEMTSFYKALVQDAISAAAKQHDDSLKHVGELRLMMTILINARVPADIFSDLLDRLLEEQETDVIPMEGDE</sequence>
<evidence type="ECO:0000313" key="1">
    <source>
        <dbReference type="EMBL" id="ARW49401.1"/>
    </source>
</evidence>
<keyword evidence="1" id="KW-0614">Plasmid</keyword>
<proteinExistence type="predicted"/>
<evidence type="ECO:0000313" key="2">
    <source>
        <dbReference type="Proteomes" id="UP000196205"/>
    </source>
</evidence>
<protein>
    <submittedName>
        <fullName evidence="1">Uncharacterized protein</fullName>
    </submittedName>
</protein>
<accession>A0A1Y0Y7I1</accession>
<dbReference type="Proteomes" id="UP000196205">
    <property type="component" value="Plasmid pAP1342-3"/>
</dbReference>
<geneLocation type="plasmid" evidence="2">
    <name>pap1342-3</name>
</geneLocation>